<evidence type="ECO:0000313" key="2">
    <source>
        <dbReference type="EMBL" id="MFD2598881.1"/>
    </source>
</evidence>
<evidence type="ECO:0000256" key="1">
    <source>
        <dbReference type="SAM" id="SignalP"/>
    </source>
</evidence>
<gene>
    <name evidence="2" type="ORF">ACFSQ3_07935</name>
</gene>
<dbReference type="RefSeq" id="WP_380869012.1">
    <property type="nucleotide sequence ID" value="NZ_JBHUMA010000006.1"/>
</dbReference>
<feature type="signal peptide" evidence="1">
    <location>
        <begin position="1"/>
        <end position="22"/>
    </location>
</feature>
<organism evidence="2 3">
    <name type="scientific">Sphingobacterium corticis</name>
    <dbReference type="NCBI Taxonomy" id="1812823"/>
    <lineage>
        <taxon>Bacteria</taxon>
        <taxon>Pseudomonadati</taxon>
        <taxon>Bacteroidota</taxon>
        <taxon>Sphingobacteriia</taxon>
        <taxon>Sphingobacteriales</taxon>
        <taxon>Sphingobacteriaceae</taxon>
        <taxon>Sphingobacterium</taxon>
    </lineage>
</organism>
<feature type="chain" id="PRO_5047542005" description="Lipoprotein" evidence="1">
    <location>
        <begin position="23"/>
        <end position="231"/>
    </location>
</feature>
<evidence type="ECO:0000313" key="3">
    <source>
        <dbReference type="Proteomes" id="UP001597393"/>
    </source>
</evidence>
<keyword evidence="1" id="KW-0732">Signal</keyword>
<dbReference type="Proteomes" id="UP001597393">
    <property type="component" value="Unassembled WGS sequence"/>
</dbReference>
<protein>
    <recommendedName>
        <fullName evidence="4">Lipoprotein</fullName>
    </recommendedName>
</protein>
<evidence type="ECO:0008006" key="4">
    <source>
        <dbReference type="Google" id="ProtNLM"/>
    </source>
</evidence>
<name>A0ABW5NID2_9SPHI</name>
<accession>A0ABW5NID2</accession>
<sequence>MNTICQMNLYMLRFVAALVACAFLSSCFDIVEDVTLKGNGSGSIKATANLSKSRTKVASLMKLDKVDGVKIPKEADIRREMGEVVVLLRKTPGISNVKETLDFDNYIATLSCDFTSVSALNAFTTTLSKHFKANVNGYSSYAYDAKTGTFERKSAYNAEAKKKLDQLSAESKKSFSDAFYSAIYRFEKPVKSVSNNQAKISSNKKATMLKVSALQVMEGKVNLSNKIQLSN</sequence>
<dbReference type="EMBL" id="JBHUMA010000006">
    <property type="protein sequence ID" value="MFD2598881.1"/>
    <property type="molecule type" value="Genomic_DNA"/>
</dbReference>
<comment type="caution">
    <text evidence="2">The sequence shown here is derived from an EMBL/GenBank/DDBJ whole genome shotgun (WGS) entry which is preliminary data.</text>
</comment>
<keyword evidence="3" id="KW-1185">Reference proteome</keyword>
<proteinExistence type="predicted"/>
<reference evidence="3" key="1">
    <citation type="journal article" date="2019" name="Int. J. Syst. Evol. Microbiol.">
        <title>The Global Catalogue of Microorganisms (GCM) 10K type strain sequencing project: providing services to taxonomists for standard genome sequencing and annotation.</title>
        <authorList>
            <consortium name="The Broad Institute Genomics Platform"/>
            <consortium name="The Broad Institute Genome Sequencing Center for Infectious Disease"/>
            <person name="Wu L."/>
            <person name="Ma J."/>
        </authorList>
    </citation>
    <scope>NUCLEOTIDE SEQUENCE [LARGE SCALE GENOMIC DNA]</scope>
    <source>
        <strain evidence="3">KCTC 42248</strain>
    </source>
</reference>